<keyword evidence="3" id="KW-1185">Reference proteome</keyword>
<gene>
    <name evidence="2" type="ORF">PHABIO_420</name>
</gene>
<keyword evidence="1" id="KW-0472">Membrane</keyword>
<name>A0A1Y0SU62_9CAUD</name>
<sequence>MVGGQYWLMFVTALVLGAFEVIAPQVSVKGGLWLILTGSLGAGTAIVLGVKFHDVLFKPKQRISTIPKSPRTFKRKIQ</sequence>
<keyword evidence="1" id="KW-1133">Transmembrane helix</keyword>
<evidence type="ECO:0000256" key="1">
    <source>
        <dbReference type="SAM" id="Phobius"/>
    </source>
</evidence>
<dbReference type="Proteomes" id="UP000225448">
    <property type="component" value="Segment"/>
</dbReference>
<protein>
    <submittedName>
        <fullName evidence="2">Uncharacterized protein</fullName>
    </submittedName>
</protein>
<proteinExistence type="predicted"/>
<evidence type="ECO:0000313" key="2">
    <source>
        <dbReference type="EMBL" id="ARV77051.1"/>
    </source>
</evidence>
<feature type="transmembrane region" description="Helical" evidence="1">
    <location>
        <begin position="32"/>
        <end position="52"/>
    </location>
</feature>
<reference evidence="2 3" key="1">
    <citation type="submission" date="2017-05" db="EMBL/GenBank/DDBJ databases">
        <authorList>
            <person name="Song R."/>
            <person name="Chenine A.L."/>
            <person name="Ruprecht R.M."/>
        </authorList>
    </citation>
    <scope>NUCLEOTIDE SEQUENCE [LARGE SCALE GENOMIC DNA]</scope>
</reference>
<feature type="transmembrane region" description="Helical" evidence="1">
    <location>
        <begin position="7"/>
        <end position="26"/>
    </location>
</feature>
<organism evidence="2 3">
    <name type="scientific">Pseudomonas phage Phabio</name>
    <dbReference type="NCBI Taxonomy" id="2006668"/>
    <lineage>
        <taxon>Viruses</taxon>
        <taxon>Duplodnaviria</taxon>
        <taxon>Heunggongvirae</taxon>
        <taxon>Uroviricota</taxon>
        <taxon>Caudoviricetes</taxon>
        <taxon>Chimalliviridae</taxon>
        <taxon>Phabiovirus</taxon>
        <taxon>Phabiovirus phabio</taxon>
    </lineage>
</organism>
<dbReference type="EMBL" id="MF042360">
    <property type="protein sequence ID" value="ARV77051.1"/>
    <property type="molecule type" value="Genomic_DNA"/>
</dbReference>
<accession>A0A1Y0SU62</accession>
<evidence type="ECO:0000313" key="3">
    <source>
        <dbReference type="Proteomes" id="UP000225448"/>
    </source>
</evidence>
<keyword evidence="1" id="KW-0812">Transmembrane</keyword>